<dbReference type="EMBL" id="HACG01023235">
    <property type="protein sequence ID" value="CEK70100.1"/>
    <property type="molecule type" value="Transcribed_RNA"/>
</dbReference>
<accession>A0A0B6ZQT9</accession>
<gene>
    <name evidence="1" type="primary">ORF72825</name>
</gene>
<reference evidence="1" key="1">
    <citation type="submission" date="2014-12" db="EMBL/GenBank/DDBJ databases">
        <title>Insight into the proteome of Arion vulgaris.</title>
        <authorList>
            <person name="Aradska J."/>
            <person name="Bulat T."/>
            <person name="Smidak R."/>
            <person name="Sarate P."/>
            <person name="Gangsoo J."/>
            <person name="Sialana F."/>
            <person name="Bilban M."/>
            <person name="Lubec G."/>
        </authorList>
    </citation>
    <scope>NUCLEOTIDE SEQUENCE</scope>
    <source>
        <tissue evidence="1">Skin</tissue>
    </source>
</reference>
<proteinExistence type="predicted"/>
<name>A0A0B6ZQT9_9EUPU</name>
<dbReference type="AlphaFoldDB" id="A0A0B6ZQT9"/>
<sequence length="49" mass="5685">MPAKRSTAMCVRLDEGRRPFGGKKKHFKDTLTVSPEFFDVDIFFFAFVL</sequence>
<organism evidence="1">
    <name type="scientific">Arion vulgaris</name>
    <dbReference type="NCBI Taxonomy" id="1028688"/>
    <lineage>
        <taxon>Eukaryota</taxon>
        <taxon>Metazoa</taxon>
        <taxon>Spiralia</taxon>
        <taxon>Lophotrochozoa</taxon>
        <taxon>Mollusca</taxon>
        <taxon>Gastropoda</taxon>
        <taxon>Heterobranchia</taxon>
        <taxon>Euthyneura</taxon>
        <taxon>Panpulmonata</taxon>
        <taxon>Eupulmonata</taxon>
        <taxon>Stylommatophora</taxon>
        <taxon>Helicina</taxon>
        <taxon>Arionoidea</taxon>
        <taxon>Arionidae</taxon>
        <taxon>Arion</taxon>
    </lineage>
</organism>
<feature type="non-terminal residue" evidence="1">
    <location>
        <position position="49"/>
    </location>
</feature>
<evidence type="ECO:0000313" key="1">
    <source>
        <dbReference type="EMBL" id="CEK70100.1"/>
    </source>
</evidence>
<protein>
    <submittedName>
        <fullName evidence="1">Uncharacterized protein</fullName>
    </submittedName>
</protein>